<feature type="signal peptide" evidence="1">
    <location>
        <begin position="1"/>
        <end position="26"/>
    </location>
</feature>
<feature type="chain" id="PRO_5028928683" description="Secreted protein" evidence="1">
    <location>
        <begin position="27"/>
        <end position="123"/>
    </location>
</feature>
<dbReference type="RefSeq" id="WP_037663890.1">
    <property type="nucleotide sequence ID" value="NZ_CP051006.1"/>
</dbReference>
<evidence type="ECO:0000313" key="3">
    <source>
        <dbReference type="Proteomes" id="UP000516422"/>
    </source>
</evidence>
<dbReference type="KEGG" id="sgf:HEP81_00109"/>
<reference evidence="2 3" key="1">
    <citation type="submission" date="2020-04" db="EMBL/GenBank/DDBJ databases">
        <title>Characterization and engineering of Streptomyces griseofuscus DSM40191 as a potential heterologous host for expression of BGCs.</title>
        <authorList>
            <person name="Gren T."/>
            <person name="Whitford C.M."/>
            <person name="Mohite O.S."/>
            <person name="Joergensen T.S."/>
            <person name="Nielsen J.B."/>
            <person name="Lee S.Y."/>
            <person name="Weber T."/>
        </authorList>
    </citation>
    <scope>NUCLEOTIDE SEQUENCE [LARGE SCALE GENOMIC DNA]</scope>
    <source>
        <strain evidence="2 3">DSM 40191</strain>
    </source>
</reference>
<protein>
    <recommendedName>
        <fullName evidence="4">Secreted protein</fullName>
    </recommendedName>
</protein>
<dbReference type="EMBL" id="CP051006">
    <property type="protein sequence ID" value="QNT90446.1"/>
    <property type="molecule type" value="Genomic_DNA"/>
</dbReference>
<sequence length="123" mass="12956">MNATVKHLFGIGAAITIGALAPLASAAPAAVAVTGAHCVRAEQDVWDSGPSRTVTARGCGIPSQEHRWYKVEIDTLVERHYKGDSVESGVDRSTTVRSRTIRCLGYTSDAGTGAVDWFGCPPV</sequence>
<evidence type="ECO:0008006" key="4">
    <source>
        <dbReference type="Google" id="ProtNLM"/>
    </source>
</evidence>
<organism evidence="2 3">
    <name type="scientific">Streptomyces griseofuscus</name>
    <dbReference type="NCBI Taxonomy" id="146922"/>
    <lineage>
        <taxon>Bacteria</taxon>
        <taxon>Bacillati</taxon>
        <taxon>Actinomycetota</taxon>
        <taxon>Actinomycetes</taxon>
        <taxon>Kitasatosporales</taxon>
        <taxon>Streptomycetaceae</taxon>
        <taxon>Streptomyces</taxon>
    </lineage>
</organism>
<name>A0A7H1PQW6_9ACTN</name>
<evidence type="ECO:0000256" key="1">
    <source>
        <dbReference type="SAM" id="SignalP"/>
    </source>
</evidence>
<accession>A0A7H1PQW6</accession>
<keyword evidence="1" id="KW-0732">Signal</keyword>
<dbReference type="GeneID" id="91459783"/>
<proteinExistence type="predicted"/>
<gene>
    <name evidence="2" type="ORF">HEP81_00109</name>
</gene>
<evidence type="ECO:0000313" key="2">
    <source>
        <dbReference type="EMBL" id="QNT90446.1"/>
    </source>
</evidence>
<dbReference type="AlphaFoldDB" id="A0A7H1PQW6"/>
<dbReference type="Proteomes" id="UP000516422">
    <property type="component" value="Chromosome"/>
</dbReference>